<protein>
    <submittedName>
        <fullName evidence="1">Ribonuclease H-like domain-containing protein</fullName>
    </submittedName>
</protein>
<dbReference type="Proteomes" id="UP001497680">
    <property type="component" value="Unassembled WGS sequence"/>
</dbReference>
<dbReference type="EMBL" id="MU394328">
    <property type="protein sequence ID" value="KAI6085181.1"/>
    <property type="molecule type" value="Genomic_DNA"/>
</dbReference>
<gene>
    <name evidence="1" type="ORF">F4821DRAFT_241336</name>
</gene>
<evidence type="ECO:0000313" key="2">
    <source>
        <dbReference type="Proteomes" id="UP001497680"/>
    </source>
</evidence>
<sequence>MSLFGNGLGEPYDEYGEQIRRQFDPLCSPMYRHVPKNQLVVYNPVKNVSQLQMRHPRTGVIEPDRLTVVLSIDGACRGNGTPTARAAWGVYFGPQSPHNASGLLDPTLPQTSSRAEIEALSQALRIIRTTISADYTMTRFRIRTDSEYLMKALSLWIEGWIENGGRRAQGKPVAHYQVLKDIHERLEDMEYGEDGGMDFKFWHVPREKNREADALANQALDGWAS</sequence>
<proteinExistence type="predicted"/>
<name>A0ACC0CXJ5_9PEZI</name>
<comment type="caution">
    <text evidence="1">The sequence shown here is derived from an EMBL/GenBank/DDBJ whole genome shotgun (WGS) entry which is preliminary data.</text>
</comment>
<reference evidence="1 2" key="1">
    <citation type="journal article" date="2022" name="New Phytol.">
        <title>Ecological generalism drives hyperdiversity of secondary metabolite gene clusters in xylarialean endophytes.</title>
        <authorList>
            <person name="Franco M.E.E."/>
            <person name="Wisecaver J.H."/>
            <person name="Arnold A.E."/>
            <person name="Ju Y.M."/>
            <person name="Slot J.C."/>
            <person name="Ahrendt S."/>
            <person name="Moore L.P."/>
            <person name="Eastman K.E."/>
            <person name="Scott K."/>
            <person name="Konkel Z."/>
            <person name="Mondo S.J."/>
            <person name="Kuo A."/>
            <person name="Hayes R.D."/>
            <person name="Haridas S."/>
            <person name="Andreopoulos B."/>
            <person name="Riley R."/>
            <person name="LaButti K."/>
            <person name="Pangilinan J."/>
            <person name="Lipzen A."/>
            <person name="Amirebrahimi M."/>
            <person name="Yan J."/>
            <person name="Adam C."/>
            <person name="Keymanesh K."/>
            <person name="Ng V."/>
            <person name="Louie K."/>
            <person name="Northen T."/>
            <person name="Drula E."/>
            <person name="Henrissat B."/>
            <person name="Hsieh H.M."/>
            <person name="Youens-Clark K."/>
            <person name="Lutzoni F."/>
            <person name="Miadlikowska J."/>
            <person name="Eastwood D.C."/>
            <person name="Hamelin R.C."/>
            <person name="Grigoriev I.V."/>
            <person name="U'Ren J.M."/>
        </authorList>
    </citation>
    <scope>NUCLEOTIDE SEQUENCE [LARGE SCALE GENOMIC DNA]</scope>
    <source>
        <strain evidence="1 2">ER1909</strain>
    </source>
</reference>
<keyword evidence="2" id="KW-1185">Reference proteome</keyword>
<evidence type="ECO:0000313" key="1">
    <source>
        <dbReference type="EMBL" id="KAI6085181.1"/>
    </source>
</evidence>
<accession>A0ACC0CXJ5</accession>
<organism evidence="1 2">
    <name type="scientific">Hypoxylon rubiginosum</name>
    <dbReference type="NCBI Taxonomy" id="110542"/>
    <lineage>
        <taxon>Eukaryota</taxon>
        <taxon>Fungi</taxon>
        <taxon>Dikarya</taxon>
        <taxon>Ascomycota</taxon>
        <taxon>Pezizomycotina</taxon>
        <taxon>Sordariomycetes</taxon>
        <taxon>Xylariomycetidae</taxon>
        <taxon>Xylariales</taxon>
        <taxon>Hypoxylaceae</taxon>
        <taxon>Hypoxylon</taxon>
    </lineage>
</organism>